<evidence type="ECO:0000256" key="2">
    <source>
        <dbReference type="SAM" id="Phobius"/>
    </source>
</evidence>
<proteinExistence type="predicted"/>
<reference evidence="3" key="2">
    <citation type="submission" date="2013-10" db="EMBL/GenBank/DDBJ databases">
        <authorList>
            <person name="Aslett M."/>
        </authorList>
    </citation>
    <scope>NUCLEOTIDE SEQUENCE [LARGE SCALE GENOMIC DNA]</scope>
    <source>
        <strain evidence="3">Houghton</strain>
    </source>
</reference>
<feature type="compositionally biased region" description="Low complexity" evidence="1">
    <location>
        <begin position="118"/>
        <end position="127"/>
    </location>
</feature>
<keyword evidence="2" id="KW-1133">Transmembrane helix</keyword>
<keyword evidence="4" id="KW-1185">Reference proteome</keyword>
<dbReference type="VEuPathDB" id="ToxoDB:ETH_00014840"/>
<keyword evidence="2" id="KW-0812">Transmembrane</keyword>
<dbReference type="AlphaFoldDB" id="U6KWN2"/>
<dbReference type="OrthoDB" id="10421256at2759"/>
<feature type="compositionally biased region" description="Basic and acidic residues" evidence="1">
    <location>
        <begin position="133"/>
        <end position="149"/>
    </location>
</feature>
<evidence type="ECO:0000256" key="1">
    <source>
        <dbReference type="SAM" id="MobiDB-lite"/>
    </source>
</evidence>
<evidence type="ECO:0008006" key="5">
    <source>
        <dbReference type="Google" id="ProtNLM"/>
    </source>
</evidence>
<feature type="transmembrane region" description="Helical" evidence="2">
    <location>
        <begin position="51"/>
        <end position="77"/>
    </location>
</feature>
<protein>
    <recommendedName>
        <fullName evidence="5">Transmembrane protein</fullName>
    </recommendedName>
</protein>
<name>U6KWN2_EIMTE</name>
<gene>
    <name evidence="3" type="ORF">ETH_00014840</name>
</gene>
<dbReference type="Proteomes" id="UP000030747">
    <property type="component" value="Unassembled WGS sequence"/>
</dbReference>
<sequence>MEGSQWTAEPWAPGEASSVVALPPIGVENHCNYARDYTVRRPSASRCRPNLAFAVTAVFTSVLTLIFAISLCFHPVVRATQPRTALRRLSAGVETPETPTSDGSPEYLCEVALSVGRSPSEMPESPELPVETTEPKEEATQMHDTEYNEKTPSTDASEGWNERGNNMPLEGENPMFTNPVTKTINESFPASPVEEEDESEVPSSSVEVIEISDSPEEERYPEVVIILDEDSVDCTKEIEMSPKVRTPTGPPVSPPSVKLSPLFYDKVVGKRERQTRLFDGFDEPPAKRLAAGEGEPDLAVEISRLDSLLDDPPRTAVDLVRTRLLHWPQPQPPYFPARVKLGDGVEYPLGHVGANALTLGRSKHGNYLTAGGFGDSIPNDIYLALFGIPDIDKSAGPRFEVPEAGESADQDQGPVVISSDSDDGASAGTYSPSESKTLP</sequence>
<feature type="region of interest" description="Disordered" evidence="1">
    <location>
        <begin position="396"/>
        <end position="439"/>
    </location>
</feature>
<organism evidence="3 4">
    <name type="scientific">Eimeria tenella</name>
    <name type="common">Coccidian parasite</name>
    <dbReference type="NCBI Taxonomy" id="5802"/>
    <lineage>
        <taxon>Eukaryota</taxon>
        <taxon>Sar</taxon>
        <taxon>Alveolata</taxon>
        <taxon>Apicomplexa</taxon>
        <taxon>Conoidasida</taxon>
        <taxon>Coccidia</taxon>
        <taxon>Eucoccidiorida</taxon>
        <taxon>Eimeriorina</taxon>
        <taxon>Eimeriidae</taxon>
        <taxon>Eimeria</taxon>
    </lineage>
</organism>
<reference evidence="3" key="1">
    <citation type="submission" date="2013-10" db="EMBL/GenBank/DDBJ databases">
        <title>Genomic analysis of the causative agents of coccidiosis in chickens.</title>
        <authorList>
            <person name="Reid A.J."/>
            <person name="Blake D."/>
            <person name="Billington K."/>
            <person name="Browne H."/>
            <person name="Dunn M."/>
            <person name="Hung S."/>
            <person name="Kawahara F."/>
            <person name="Miranda-Saavedra D."/>
            <person name="Mourier T."/>
            <person name="Nagra H."/>
            <person name="Otto T.D."/>
            <person name="Rawlings N."/>
            <person name="Sanchez A."/>
            <person name="Sanders M."/>
            <person name="Subramaniam C."/>
            <person name="Tay Y."/>
            <person name="Dear P."/>
            <person name="Doerig C."/>
            <person name="Gruber A."/>
            <person name="Parkinson J."/>
            <person name="Shirley M."/>
            <person name="Wan K.L."/>
            <person name="Berriman M."/>
            <person name="Tomley F."/>
            <person name="Pain A."/>
        </authorList>
    </citation>
    <scope>NUCLEOTIDE SEQUENCE [LARGE SCALE GENOMIC DNA]</scope>
    <source>
        <strain evidence="3">Houghton</strain>
    </source>
</reference>
<dbReference type="GeneID" id="25252122"/>
<evidence type="ECO:0000313" key="3">
    <source>
        <dbReference type="EMBL" id="CDJ41338.1"/>
    </source>
</evidence>
<dbReference type="EMBL" id="HG675595">
    <property type="protein sequence ID" value="CDJ41338.1"/>
    <property type="molecule type" value="Genomic_DNA"/>
</dbReference>
<evidence type="ECO:0000313" key="4">
    <source>
        <dbReference type="Proteomes" id="UP000030747"/>
    </source>
</evidence>
<feature type="region of interest" description="Disordered" evidence="1">
    <location>
        <begin position="117"/>
        <end position="174"/>
    </location>
</feature>
<feature type="compositionally biased region" description="Polar residues" evidence="1">
    <location>
        <begin position="429"/>
        <end position="439"/>
    </location>
</feature>
<dbReference type="VEuPathDB" id="ToxoDB:ETH2_0714700"/>
<dbReference type="RefSeq" id="XP_013232088.1">
    <property type="nucleotide sequence ID" value="XM_013376634.1"/>
</dbReference>
<keyword evidence="2" id="KW-0472">Membrane</keyword>
<accession>U6KWN2</accession>